<accession>A0AA88EBP0</accession>
<dbReference type="Proteomes" id="UP001187192">
    <property type="component" value="Unassembled WGS sequence"/>
</dbReference>
<reference evidence="2" key="1">
    <citation type="submission" date="2023-07" db="EMBL/GenBank/DDBJ databases">
        <title>draft genome sequence of fig (Ficus carica).</title>
        <authorList>
            <person name="Takahashi T."/>
            <person name="Nishimura K."/>
        </authorList>
    </citation>
    <scope>NUCLEOTIDE SEQUENCE</scope>
</reference>
<evidence type="ECO:0000256" key="1">
    <source>
        <dbReference type="SAM" id="MobiDB-lite"/>
    </source>
</evidence>
<evidence type="ECO:0000313" key="2">
    <source>
        <dbReference type="EMBL" id="GMN70015.1"/>
    </source>
</evidence>
<name>A0AA88EBP0_FICCA</name>
<evidence type="ECO:0000313" key="3">
    <source>
        <dbReference type="Proteomes" id="UP001187192"/>
    </source>
</evidence>
<protein>
    <submittedName>
        <fullName evidence="2">Uncharacterized protein</fullName>
    </submittedName>
</protein>
<sequence length="85" mass="9006">MGNWFRKKNGPEVEGSCVEGDSSDCEPDEVEAPEGVLCGSVSLTLVTCPLRLPRTCYIIPFSSTAGADELEPANCVLCMVLAPSI</sequence>
<proteinExistence type="predicted"/>
<gene>
    <name evidence="2" type="ORF">TIFTF001_039060</name>
</gene>
<feature type="region of interest" description="Disordered" evidence="1">
    <location>
        <begin position="1"/>
        <end position="28"/>
    </location>
</feature>
<keyword evidence="3" id="KW-1185">Reference proteome</keyword>
<dbReference type="EMBL" id="BTGU01001000">
    <property type="protein sequence ID" value="GMN70015.1"/>
    <property type="molecule type" value="Genomic_DNA"/>
</dbReference>
<organism evidence="2 3">
    <name type="scientific">Ficus carica</name>
    <name type="common">Common fig</name>
    <dbReference type="NCBI Taxonomy" id="3494"/>
    <lineage>
        <taxon>Eukaryota</taxon>
        <taxon>Viridiplantae</taxon>
        <taxon>Streptophyta</taxon>
        <taxon>Embryophyta</taxon>
        <taxon>Tracheophyta</taxon>
        <taxon>Spermatophyta</taxon>
        <taxon>Magnoliopsida</taxon>
        <taxon>eudicotyledons</taxon>
        <taxon>Gunneridae</taxon>
        <taxon>Pentapetalae</taxon>
        <taxon>rosids</taxon>
        <taxon>fabids</taxon>
        <taxon>Rosales</taxon>
        <taxon>Moraceae</taxon>
        <taxon>Ficeae</taxon>
        <taxon>Ficus</taxon>
    </lineage>
</organism>
<dbReference type="AlphaFoldDB" id="A0AA88EBP0"/>
<comment type="caution">
    <text evidence="2">The sequence shown here is derived from an EMBL/GenBank/DDBJ whole genome shotgun (WGS) entry which is preliminary data.</text>
</comment>